<comment type="caution">
    <text evidence="2">The sequence shown here is derived from an EMBL/GenBank/DDBJ whole genome shotgun (WGS) entry which is preliminary data.</text>
</comment>
<feature type="compositionally biased region" description="Basic and acidic residues" evidence="1">
    <location>
        <begin position="72"/>
        <end position="93"/>
    </location>
</feature>
<dbReference type="AlphaFoldDB" id="A0A6G0WRP1"/>
<proteinExistence type="predicted"/>
<reference evidence="2 3" key="1">
    <citation type="submission" date="2019-08" db="EMBL/GenBank/DDBJ databases">
        <title>Whole genome of Aphis craccivora.</title>
        <authorList>
            <person name="Voronova N.V."/>
            <person name="Shulinski R.S."/>
            <person name="Bandarenka Y.V."/>
            <person name="Zhorov D.G."/>
            <person name="Warner D."/>
        </authorList>
    </citation>
    <scope>NUCLEOTIDE SEQUENCE [LARGE SCALE GENOMIC DNA]</scope>
    <source>
        <strain evidence="2">180601</strain>
        <tissue evidence="2">Whole Body</tissue>
    </source>
</reference>
<keyword evidence="2" id="KW-0378">Hydrolase</keyword>
<keyword evidence="2" id="KW-0121">Carboxypeptidase</keyword>
<keyword evidence="2" id="KW-0645">Protease</keyword>
<name>A0A6G0WRP1_APHCR</name>
<evidence type="ECO:0000313" key="2">
    <source>
        <dbReference type="EMBL" id="KAF0730143.1"/>
    </source>
</evidence>
<keyword evidence="3" id="KW-1185">Reference proteome</keyword>
<dbReference type="GO" id="GO:0004180">
    <property type="term" value="F:carboxypeptidase activity"/>
    <property type="evidence" value="ECO:0007669"/>
    <property type="project" value="UniProtKB-KW"/>
</dbReference>
<sequence length="149" mass="17574">MWFETHKTCAEKFELKTIKPFNHNSESKVTTRTPFEMLHGYRPRFHQGVLREMSKTADNWEPPEEIREAVREQLEKKKGKEKARYDRHRHDNTHYTNGEVVVMKRVPTVTGESTKLQDCYRGPLVVIEVLPGDVYRVAELDQTKNSRFA</sequence>
<feature type="region of interest" description="Disordered" evidence="1">
    <location>
        <begin position="72"/>
        <end position="98"/>
    </location>
</feature>
<feature type="non-terminal residue" evidence="2">
    <location>
        <position position="149"/>
    </location>
</feature>
<accession>A0A6G0WRP1</accession>
<gene>
    <name evidence="2" type="ORF">FWK35_00029919</name>
</gene>
<dbReference type="EMBL" id="VUJU01008480">
    <property type="protein sequence ID" value="KAF0730143.1"/>
    <property type="molecule type" value="Genomic_DNA"/>
</dbReference>
<organism evidence="2 3">
    <name type="scientific">Aphis craccivora</name>
    <name type="common">Cowpea aphid</name>
    <dbReference type="NCBI Taxonomy" id="307492"/>
    <lineage>
        <taxon>Eukaryota</taxon>
        <taxon>Metazoa</taxon>
        <taxon>Ecdysozoa</taxon>
        <taxon>Arthropoda</taxon>
        <taxon>Hexapoda</taxon>
        <taxon>Insecta</taxon>
        <taxon>Pterygota</taxon>
        <taxon>Neoptera</taxon>
        <taxon>Paraneoptera</taxon>
        <taxon>Hemiptera</taxon>
        <taxon>Sternorrhyncha</taxon>
        <taxon>Aphidomorpha</taxon>
        <taxon>Aphidoidea</taxon>
        <taxon>Aphididae</taxon>
        <taxon>Aphidini</taxon>
        <taxon>Aphis</taxon>
        <taxon>Aphis</taxon>
    </lineage>
</organism>
<dbReference type="OrthoDB" id="6625139at2759"/>
<dbReference type="Proteomes" id="UP000478052">
    <property type="component" value="Unassembled WGS sequence"/>
</dbReference>
<protein>
    <submittedName>
        <fullName evidence="2">Pheromone-processing carboxypeptidase KEX1-like</fullName>
    </submittedName>
</protein>
<evidence type="ECO:0000256" key="1">
    <source>
        <dbReference type="SAM" id="MobiDB-lite"/>
    </source>
</evidence>
<evidence type="ECO:0000313" key="3">
    <source>
        <dbReference type="Proteomes" id="UP000478052"/>
    </source>
</evidence>